<dbReference type="NCBIfam" id="TIGR03302">
    <property type="entry name" value="OM_YfiO"/>
    <property type="match status" value="1"/>
</dbReference>
<reference evidence="8 9" key="1">
    <citation type="submission" date="2019-10" db="EMBL/GenBank/DDBJ databases">
        <authorList>
            <person name="Wang R."/>
        </authorList>
    </citation>
    <scope>NUCLEOTIDE SEQUENCE [LARGE SCALE GENOMIC DNA]</scope>
    <source>
        <strain evidence="8 9">ATCC 19377</strain>
    </source>
</reference>
<keyword evidence="1 6" id="KW-0732">Signal</keyword>
<organism evidence="8 9">
    <name type="scientific">Acidithiobacillus thiooxidans ATCC 19377</name>
    <dbReference type="NCBI Taxonomy" id="637390"/>
    <lineage>
        <taxon>Bacteria</taxon>
        <taxon>Pseudomonadati</taxon>
        <taxon>Pseudomonadota</taxon>
        <taxon>Acidithiobacillia</taxon>
        <taxon>Acidithiobacillales</taxon>
        <taxon>Acidithiobacillaceae</taxon>
        <taxon>Acidithiobacillus</taxon>
    </lineage>
</organism>
<dbReference type="InterPro" id="IPR011990">
    <property type="entry name" value="TPR-like_helical_dom_sf"/>
</dbReference>
<keyword evidence="3" id="KW-0564">Palmitate</keyword>
<evidence type="ECO:0000313" key="9">
    <source>
        <dbReference type="Proteomes" id="UP000363590"/>
    </source>
</evidence>
<accession>A0A5P9XSG4</accession>
<dbReference type="GO" id="GO:0051205">
    <property type="term" value="P:protein insertion into membrane"/>
    <property type="evidence" value="ECO:0007669"/>
    <property type="project" value="UniProtKB-UniRule"/>
</dbReference>
<evidence type="ECO:0000256" key="6">
    <source>
        <dbReference type="HAMAP-Rule" id="MF_00922"/>
    </source>
</evidence>
<evidence type="ECO:0000313" key="8">
    <source>
        <dbReference type="EMBL" id="QFX96534.1"/>
    </source>
</evidence>
<dbReference type="AlphaFoldDB" id="A0A5P9XSG4"/>
<comment type="subcellular location">
    <subcellularLocation>
        <location evidence="6">Cell outer membrane</location>
    </subcellularLocation>
</comment>
<dbReference type="InterPro" id="IPR017689">
    <property type="entry name" value="BamD"/>
</dbReference>
<dbReference type="Gene3D" id="1.25.40.10">
    <property type="entry name" value="Tetratricopeptide repeat domain"/>
    <property type="match status" value="1"/>
</dbReference>
<dbReference type="CDD" id="cd15830">
    <property type="entry name" value="BamD"/>
    <property type="match status" value="1"/>
</dbReference>
<comment type="subunit">
    <text evidence="6">Part of the Bam complex.</text>
</comment>
<dbReference type="PANTHER" id="PTHR37423:SF1">
    <property type="entry name" value="OUTER MEMBRANE PROTEIN ASSEMBLY FACTOR BAMD"/>
    <property type="match status" value="1"/>
</dbReference>
<dbReference type="SUPFAM" id="SSF48452">
    <property type="entry name" value="TPR-like"/>
    <property type="match status" value="1"/>
</dbReference>
<evidence type="ECO:0000256" key="5">
    <source>
        <dbReference type="ARBA" id="ARBA00023288"/>
    </source>
</evidence>
<evidence type="ECO:0000256" key="1">
    <source>
        <dbReference type="ARBA" id="ARBA00022729"/>
    </source>
</evidence>
<comment type="function">
    <text evidence="6">Part of the outer membrane protein assembly complex, which is involved in assembly and insertion of beta-barrel proteins into the outer membrane.</text>
</comment>
<dbReference type="GO" id="GO:0043165">
    <property type="term" value="P:Gram-negative-bacterium-type cell outer membrane assembly"/>
    <property type="evidence" value="ECO:0007669"/>
    <property type="project" value="UniProtKB-UniRule"/>
</dbReference>
<name>A0A5P9XSG4_ACITH</name>
<feature type="domain" description="Outer membrane lipoprotein BamD-like" evidence="7">
    <location>
        <begin position="61"/>
        <end position="254"/>
    </location>
</feature>
<sequence length="286" mass="32258">MSASYWLILNNSEPEMPPLTIRTYKTTLSSFLFISALMTLSLSGCASTPDKKGEHIHVAPVAQMFRPAQEALHRGDYDRAIRQFENLQTEYPYGPYSEQSQLDTAYAYYRSGDSKAAAAAASAFIKAHPANPHVVYAYYLKALAEYEGIEGPEYTPTPDYEALNTFTYLAKTFPKTPYAVSARLHIAKIIDILGQRNLNICKFYYIRDAYVASANRCSRVITDYQLSPARQEALYYLTKSYLHLDLNQQARTTAAILHANYPQGRFTKRLRSLWEQAPKASKVSAG</sequence>
<dbReference type="InterPro" id="IPR039565">
    <property type="entry name" value="BamD-like"/>
</dbReference>
<gene>
    <name evidence="6 8" type="primary">bamD</name>
    <name evidence="8" type="ORF">GCD22_02321</name>
</gene>
<keyword evidence="4 6" id="KW-0998">Cell outer membrane</keyword>
<dbReference type="KEGG" id="atx:GCD22_02321"/>
<evidence type="ECO:0000256" key="4">
    <source>
        <dbReference type="ARBA" id="ARBA00023237"/>
    </source>
</evidence>
<dbReference type="Proteomes" id="UP000363590">
    <property type="component" value="Chromosome"/>
</dbReference>
<dbReference type="GO" id="GO:1990063">
    <property type="term" value="C:Bam protein complex"/>
    <property type="evidence" value="ECO:0007669"/>
    <property type="project" value="TreeGrafter"/>
</dbReference>
<dbReference type="PANTHER" id="PTHR37423">
    <property type="entry name" value="SOLUBLE LYTIC MUREIN TRANSGLYCOSYLASE-RELATED"/>
    <property type="match status" value="1"/>
</dbReference>
<keyword evidence="5" id="KW-0449">Lipoprotein</keyword>
<keyword evidence="2 6" id="KW-0472">Membrane</keyword>
<evidence type="ECO:0000256" key="3">
    <source>
        <dbReference type="ARBA" id="ARBA00023139"/>
    </source>
</evidence>
<proteinExistence type="inferred from homology"/>
<evidence type="ECO:0000259" key="7">
    <source>
        <dbReference type="Pfam" id="PF13525"/>
    </source>
</evidence>
<dbReference type="HAMAP" id="MF_00922">
    <property type="entry name" value="OM_assembly_BamD"/>
    <property type="match status" value="1"/>
</dbReference>
<dbReference type="Pfam" id="PF13525">
    <property type="entry name" value="YfiO"/>
    <property type="match status" value="1"/>
</dbReference>
<dbReference type="EMBL" id="CP045571">
    <property type="protein sequence ID" value="QFX96534.1"/>
    <property type="molecule type" value="Genomic_DNA"/>
</dbReference>
<protein>
    <recommendedName>
        <fullName evidence="6">Outer membrane protein assembly factor BamD</fullName>
    </recommendedName>
</protein>
<evidence type="ECO:0000256" key="2">
    <source>
        <dbReference type="ARBA" id="ARBA00023136"/>
    </source>
</evidence>
<comment type="similarity">
    <text evidence="6">Belongs to the BamD family.</text>
</comment>